<dbReference type="SUPFAM" id="SSF53335">
    <property type="entry name" value="S-adenosyl-L-methionine-dependent methyltransferases"/>
    <property type="match status" value="1"/>
</dbReference>
<dbReference type="InterPro" id="IPR002052">
    <property type="entry name" value="DNA_methylase_N6_adenine_CS"/>
</dbReference>
<keyword evidence="5" id="KW-0235">DNA replication</keyword>
<feature type="domain" description="DNA methylase N-4/N-6" evidence="8">
    <location>
        <begin position="23"/>
        <end position="244"/>
    </location>
</feature>
<comment type="similarity">
    <text evidence="1 7">Belongs to the N(4)/N(6)-methyltransferase family.</text>
</comment>
<evidence type="ECO:0000256" key="3">
    <source>
        <dbReference type="ARBA" id="ARBA00022679"/>
    </source>
</evidence>
<evidence type="ECO:0000256" key="5">
    <source>
        <dbReference type="ARBA" id="ARBA00022705"/>
    </source>
</evidence>
<dbReference type="Pfam" id="PF18755">
    <property type="entry name" value="RAMA"/>
    <property type="match status" value="1"/>
</dbReference>
<feature type="domain" description="RAMA" evidence="9">
    <location>
        <begin position="261"/>
        <end position="349"/>
    </location>
</feature>
<protein>
    <recommendedName>
        <fullName evidence="7">Type II methyltransferase</fullName>
        <ecNumber evidence="7">2.1.1.113</ecNumber>
    </recommendedName>
    <alternativeName>
        <fullName evidence="7">N-4 cytosine-specific methyltransferase</fullName>
    </alternativeName>
</protein>
<dbReference type="InterPro" id="IPR002941">
    <property type="entry name" value="DNA_methylase_N4/N6"/>
</dbReference>
<dbReference type="GO" id="GO:0006260">
    <property type="term" value="P:DNA replication"/>
    <property type="evidence" value="ECO:0007669"/>
    <property type="project" value="UniProtKB-KW"/>
</dbReference>
<keyword evidence="2 7" id="KW-0489">Methyltransferase</keyword>
<keyword evidence="3" id="KW-0808">Transferase</keyword>
<dbReference type="GO" id="GO:0008170">
    <property type="term" value="F:N-methyltransferase activity"/>
    <property type="evidence" value="ECO:0007669"/>
    <property type="project" value="InterPro"/>
</dbReference>
<evidence type="ECO:0000256" key="4">
    <source>
        <dbReference type="ARBA" id="ARBA00022691"/>
    </source>
</evidence>
<dbReference type="EMBL" id="CP084167">
    <property type="protein sequence ID" value="UJG44180.1"/>
    <property type="molecule type" value="Genomic_DNA"/>
</dbReference>
<dbReference type="GO" id="GO:0009307">
    <property type="term" value="P:DNA restriction-modification system"/>
    <property type="evidence" value="ECO:0007669"/>
    <property type="project" value="UniProtKB-KW"/>
</dbReference>
<proteinExistence type="inferred from homology"/>
<dbReference type="Proteomes" id="UP001200513">
    <property type="component" value="Chromosome"/>
</dbReference>
<dbReference type="PANTHER" id="PTHR13370:SF3">
    <property type="entry name" value="TRNA (GUANINE(10)-N2)-METHYLTRANSFERASE HOMOLOG"/>
    <property type="match status" value="1"/>
</dbReference>
<dbReference type="Pfam" id="PF01555">
    <property type="entry name" value="N6_N4_Mtase"/>
    <property type="match status" value="1"/>
</dbReference>
<name>A0A9Y1BSU2_9ARCH</name>
<dbReference type="PANTHER" id="PTHR13370">
    <property type="entry name" value="RNA METHYLASE-RELATED"/>
    <property type="match status" value="1"/>
</dbReference>
<evidence type="ECO:0000256" key="6">
    <source>
        <dbReference type="ARBA" id="ARBA00023125"/>
    </source>
</evidence>
<dbReference type="PRINTS" id="PR00508">
    <property type="entry name" value="S21N4MTFRASE"/>
</dbReference>
<evidence type="ECO:0000256" key="2">
    <source>
        <dbReference type="ARBA" id="ARBA00022603"/>
    </source>
</evidence>
<dbReference type="EC" id="2.1.1.113" evidence="7"/>
<evidence type="ECO:0000256" key="7">
    <source>
        <dbReference type="RuleBase" id="RU362026"/>
    </source>
</evidence>
<sequence>MEINRLYKIDCIKGLKQLEDCSIDLIFADPPYNLQLRNELYRPDQSKVDAVNDKWDKFYSFEEYDNFSLKWLKECRRVLKPTGSIWVIGTYHNIFRIGKIMQDLGFWILNDIIWVKTNPMPNFKGTRFNNAHETLIWAAKEKNAKPTFHYKSMKIMNDNKQMRSDWYLPICIGNERLKNNGKKVHSTQKPESLLYRIILSSSNIGDLVLDPFMGTGTTAAVAKKLRRKYIGFEIDDYYISEAEKRIAKVLTLSEDLLDYKIEKKPPKLSFGMLIENKYIDPGDFLYSRDLKHKAIVKANASIEYEGKVGSIHSISAFILRKKANNGWEFWYLKNSSGELISIDSLRKKFAVNEWGEEWNVV</sequence>
<dbReference type="Gene3D" id="3.40.50.150">
    <property type="entry name" value="Vaccinia Virus protein VP39"/>
    <property type="match status" value="1"/>
</dbReference>
<dbReference type="REBASE" id="963452">
    <property type="entry name" value="M.HenPR6ORF3130P"/>
</dbReference>
<evidence type="ECO:0000313" key="10">
    <source>
        <dbReference type="EMBL" id="UJG44180.1"/>
    </source>
</evidence>
<keyword evidence="7" id="KW-0680">Restriction system</keyword>
<evidence type="ECO:0000259" key="9">
    <source>
        <dbReference type="Pfam" id="PF18755"/>
    </source>
</evidence>
<gene>
    <name evidence="10" type="ORF">K9W46_03130</name>
</gene>
<dbReference type="GO" id="GO:0015667">
    <property type="term" value="F:site-specific DNA-methyltransferase (cytosine-N4-specific) activity"/>
    <property type="evidence" value="ECO:0007669"/>
    <property type="project" value="UniProtKB-EC"/>
</dbReference>
<evidence type="ECO:0000256" key="1">
    <source>
        <dbReference type="ARBA" id="ARBA00006594"/>
    </source>
</evidence>
<dbReference type="GO" id="GO:0005737">
    <property type="term" value="C:cytoplasm"/>
    <property type="evidence" value="ECO:0007669"/>
    <property type="project" value="TreeGrafter"/>
</dbReference>
<comment type="catalytic activity">
    <reaction evidence="7">
        <text>a 2'-deoxycytidine in DNA + S-adenosyl-L-methionine = an N(4)-methyl-2'-deoxycytidine in DNA + S-adenosyl-L-homocysteine + H(+)</text>
        <dbReference type="Rhea" id="RHEA:16857"/>
        <dbReference type="Rhea" id="RHEA-COMP:11369"/>
        <dbReference type="Rhea" id="RHEA-COMP:13674"/>
        <dbReference type="ChEBI" id="CHEBI:15378"/>
        <dbReference type="ChEBI" id="CHEBI:57856"/>
        <dbReference type="ChEBI" id="CHEBI:59789"/>
        <dbReference type="ChEBI" id="CHEBI:85452"/>
        <dbReference type="ChEBI" id="CHEBI:137933"/>
        <dbReference type="EC" id="2.1.1.113"/>
    </reaction>
</comment>
<organism evidence="10">
    <name type="scientific">Candidatus Heimdallarchaeum endolithica</name>
    <dbReference type="NCBI Taxonomy" id="2876572"/>
    <lineage>
        <taxon>Archaea</taxon>
        <taxon>Promethearchaeati</taxon>
        <taxon>Candidatus Heimdallarchaeota</taxon>
        <taxon>Candidatus Heimdallarchaeia (ex Rinke et al. 2021) (nom. nud.)</taxon>
        <taxon>Candidatus Heimdallarchaeales</taxon>
        <taxon>Candidatus Heimdallarchaeaceae</taxon>
        <taxon>Candidatus Heimdallarchaeum</taxon>
    </lineage>
</organism>
<dbReference type="GO" id="GO:0003677">
    <property type="term" value="F:DNA binding"/>
    <property type="evidence" value="ECO:0007669"/>
    <property type="project" value="UniProtKB-KW"/>
</dbReference>
<dbReference type="InterPro" id="IPR029063">
    <property type="entry name" value="SAM-dependent_MTases_sf"/>
</dbReference>
<dbReference type="PROSITE" id="PS00092">
    <property type="entry name" value="N6_MTASE"/>
    <property type="match status" value="1"/>
</dbReference>
<dbReference type="GO" id="GO:0032259">
    <property type="term" value="P:methylation"/>
    <property type="evidence" value="ECO:0007669"/>
    <property type="project" value="UniProtKB-KW"/>
</dbReference>
<accession>A0A9Y1BSU2</accession>
<dbReference type="AlphaFoldDB" id="A0A9Y1BSU2"/>
<keyword evidence="6" id="KW-0238">DNA-binding</keyword>
<dbReference type="InterPro" id="IPR040843">
    <property type="entry name" value="RAMA"/>
</dbReference>
<keyword evidence="4 7" id="KW-0949">S-adenosyl-L-methionine</keyword>
<reference evidence="10" key="1">
    <citation type="journal article" date="2022" name="Nat. Microbiol.">
        <title>Unique mobile elements and scalable gene flow at the prokaryote-eukaryote boundary revealed by circularized Asgard archaea genomes.</title>
        <authorList>
            <person name="Wu F."/>
            <person name="Speth D.R."/>
            <person name="Philosof A."/>
            <person name="Cremiere A."/>
            <person name="Narayanan A."/>
            <person name="Barco R.A."/>
            <person name="Connon S.A."/>
            <person name="Amend J.P."/>
            <person name="Antoshechkin I.A."/>
            <person name="Orphan V.J."/>
        </authorList>
    </citation>
    <scope>NUCLEOTIDE SEQUENCE</scope>
    <source>
        <strain evidence="10">PR6</strain>
    </source>
</reference>
<dbReference type="InterPro" id="IPR001091">
    <property type="entry name" value="RM_Methyltransferase"/>
</dbReference>
<evidence type="ECO:0000259" key="8">
    <source>
        <dbReference type="Pfam" id="PF01555"/>
    </source>
</evidence>
<dbReference type="GO" id="GO:0009007">
    <property type="term" value="F:site-specific DNA-methyltransferase (adenine-specific) activity"/>
    <property type="evidence" value="ECO:0007669"/>
    <property type="project" value="TreeGrafter"/>
</dbReference>